<evidence type="ECO:0000256" key="2">
    <source>
        <dbReference type="PROSITE-ProRule" id="PRU00267"/>
    </source>
</evidence>
<feature type="compositionally biased region" description="Pro residues" evidence="3">
    <location>
        <begin position="273"/>
        <end position="282"/>
    </location>
</feature>
<dbReference type="OrthoDB" id="4456959at2759"/>
<sequence>MPAQRKKSSAGTDGKTIKRPPNSWILFRADRLTEIKDQGLLKDRELQGDLSKRIAEQWKKTPQEVKDEYQRRADEAKAEHRRLYPDYKYQPKKKGEERKKIEKSLPEDDGEEEKSACSYDDDEEVTPWETWDTTYANDHGFTEFQVSMRKPSSNNSYPSGETRESRSRLTAHLSAARPNQFADMERVQGARPRSASLESSTTDPSTPKHRPSTSRIVVGTNDFDSERRSAFSRYRPRSASVESEPIANDSVDMNMIIYSPQYFMNDDMHSEPRAPPPPPSPSPSIHSDIASPPGSRFETAAVKKDVAFKHRIPDLASYADAVQRRLSLQGAGYFEGTTPPALVVSEKDGTHAPEFSAPKEDQSKPLLANDFFRSSEQAPSNSVGVCSSLTSDNSDLFFGSLGAITRPQDEYLSRQFKENRPPQDSILDEQGRSQTLALKHGNINTGVPNVNAFTSRPHGETDLLTEEEVEELETDECVDQRRITLERKIWCAGCLEKIPLKDSSVGKYRLEPWVKHKDSCQMLKTLRGDPIAKRMLEAMNVDDEEEMTRESALALATYAIDVKFVTCGASGDGDSMPDKRCSSCISMDVESISQSCKDLIREILKGTESESYLSDCFTDDASITTIVVKLSTRIKELESQNALLRRKPIHTRPGEHANVVDDHTNLPSEPVEQLTQDIAEFTLPSTKKSIHFGESSNMTLVLTAMGHRKQVDTTMPQWQQLLSATKRPQFWNIPSWIPHPKPECLRYEFPDDDELKKLTDAYFNCHNLYSPLLHRPSFERSMADNLHLRDEAFGAVVLAVCATGSRYRYTQTDSESTDQDLMLVISGMKWFQQLPLQQFAFVQNASLWHLQMYCIAMVYLQNLGSGPDVGWMLTGVAIRIAQELGIHRRSVIKEKPTAEGELLKRVFWILVLFDFKMSVVFGRPRAMSTEDFDLGLPIECDDEYWENCDHPFVQPLGKPSLMSFWNSFMNLCEISICAAQLLYPMRNSELEGSDRLQKAVLEIDSSLNKWIDSVPSHLRWDLEHQDMTFFKQSALLYATYYWTQIEVHRRFIPRPGQDSKLSFPSMAICTNAARSCIHIIEMLVRQTRDITGHFIPVFVPLYTSAMVLAINLWRGKQVNPTFNPRPDLVDIYKCIDISRKFETSDIIHAVISATQVFFGPEFQHFPTQKSPMASTHDLTQPQVFSVDLRDLNVPLYSSDLGQNSLPVYDPFIPDDVAGYLAPDLGYNHAITTEELAIFDDEPDSLHARRSLGFCNDDFAQAWPRDLTQPQDWDVFMSNMDQLLSNV</sequence>
<feature type="compositionally biased region" description="Basic and acidic residues" evidence="3">
    <location>
        <begin position="93"/>
        <end position="106"/>
    </location>
</feature>
<dbReference type="GO" id="GO:0006351">
    <property type="term" value="P:DNA-templated transcription"/>
    <property type="evidence" value="ECO:0007669"/>
    <property type="project" value="InterPro"/>
</dbReference>
<evidence type="ECO:0000259" key="4">
    <source>
        <dbReference type="PROSITE" id="PS50118"/>
    </source>
</evidence>
<feature type="compositionally biased region" description="Polar residues" evidence="3">
    <location>
        <begin position="150"/>
        <end position="159"/>
    </location>
</feature>
<feature type="DNA-binding region" description="HMG box" evidence="2">
    <location>
        <begin position="17"/>
        <end position="88"/>
    </location>
</feature>
<evidence type="ECO:0000256" key="1">
    <source>
        <dbReference type="ARBA" id="ARBA00023242"/>
    </source>
</evidence>
<feature type="compositionally biased region" description="Polar residues" evidence="3">
    <location>
        <begin position="196"/>
        <end position="205"/>
    </location>
</feature>
<evidence type="ECO:0000313" key="5">
    <source>
        <dbReference type="EMBL" id="KAF5343370.1"/>
    </source>
</evidence>
<feature type="compositionally biased region" description="Basic and acidic residues" evidence="3">
    <location>
        <begin position="60"/>
        <end position="85"/>
    </location>
</feature>
<dbReference type="CDD" id="cd12148">
    <property type="entry name" value="fungal_TF_MHR"/>
    <property type="match status" value="1"/>
</dbReference>
<proteinExistence type="predicted"/>
<dbReference type="Pfam" id="PF04082">
    <property type="entry name" value="Fungal_trans"/>
    <property type="match status" value="1"/>
</dbReference>
<comment type="caution">
    <text evidence="5">The sequence shown here is derived from an EMBL/GenBank/DDBJ whole genome shotgun (WGS) entry which is preliminary data.</text>
</comment>
<dbReference type="InterPro" id="IPR009071">
    <property type="entry name" value="HMG_box_dom"/>
</dbReference>
<reference evidence="5 6" key="1">
    <citation type="journal article" date="2020" name="ISME J.">
        <title>Uncovering the hidden diversity of litter-decomposition mechanisms in mushroom-forming fungi.</title>
        <authorList>
            <person name="Floudas D."/>
            <person name="Bentzer J."/>
            <person name="Ahren D."/>
            <person name="Johansson T."/>
            <person name="Persson P."/>
            <person name="Tunlid A."/>
        </authorList>
    </citation>
    <scope>NUCLEOTIDE SEQUENCE [LARGE SCALE GENOMIC DNA]</scope>
    <source>
        <strain evidence="5 6">CBS 291.85</strain>
    </source>
</reference>
<dbReference type="InterPro" id="IPR050987">
    <property type="entry name" value="AtrR-like"/>
</dbReference>
<dbReference type="EMBL" id="JAACJM010000141">
    <property type="protein sequence ID" value="KAF5343370.1"/>
    <property type="molecule type" value="Genomic_DNA"/>
</dbReference>
<dbReference type="PANTHER" id="PTHR46910:SF38">
    <property type="entry name" value="ZN(2)-C6 FUNGAL-TYPE DOMAIN-CONTAINING PROTEIN"/>
    <property type="match status" value="1"/>
</dbReference>
<feature type="domain" description="HMG box" evidence="4">
    <location>
        <begin position="17"/>
        <end position="88"/>
    </location>
</feature>
<dbReference type="SMART" id="SM00906">
    <property type="entry name" value="Fungal_trans"/>
    <property type="match status" value="1"/>
</dbReference>
<dbReference type="PROSITE" id="PS50118">
    <property type="entry name" value="HMG_BOX_2"/>
    <property type="match status" value="1"/>
</dbReference>
<dbReference type="GO" id="GO:0005634">
    <property type="term" value="C:nucleus"/>
    <property type="evidence" value="ECO:0007669"/>
    <property type="project" value="UniProtKB-UniRule"/>
</dbReference>
<feature type="region of interest" description="Disordered" evidence="3">
    <location>
        <begin position="142"/>
        <end position="247"/>
    </location>
</feature>
<name>A0A8H5CKE6_9AGAR</name>
<dbReference type="Gene3D" id="1.10.30.10">
    <property type="entry name" value="High mobility group box domain"/>
    <property type="match status" value="1"/>
</dbReference>
<feature type="region of interest" description="Disordered" evidence="3">
    <location>
        <begin position="264"/>
        <end position="295"/>
    </location>
</feature>
<keyword evidence="1 2" id="KW-0539">Nucleus</keyword>
<dbReference type="GO" id="GO:0003700">
    <property type="term" value="F:DNA-binding transcription factor activity"/>
    <property type="evidence" value="ECO:0007669"/>
    <property type="project" value="InterPro"/>
</dbReference>
<evidence type="ECO:0000256" key="3">
    <source>
        <dbReference type="SAM" id="MobiDB-lite"/>
    </source>
</evidence>
<dbReference type="SUPFAM" id="SSF47095">
    <property type="entry name" value="HMG-box"/>
    <property type="match status" value="1"/>
</dbReference>
<feature type="region of interest" description="Disordered" evidence="3">
    <location>
        <begin position="1"/>
        <end position="22"/>
    </location>
</feature>
<keyword evidence="2" id="KW-0238">DNA-binding</keyword>
<dbReference type="Pfam" id="PF00505">
    <property type="entry name" value="HMG_box"/>
    <property type="match status" value="1"/>
</dbReference>
<dbReference type="InterPro" id="IPR007219">
    <property type="entry name" value="XnlR_reg_dom"/>
</dbReference>
<dbReference type="SMART" id="SM00398">
    <property type="entry name" value="HMG"/>
    <property type="match status" value="1"/>
</dbReference>
<keyword evidence="6" id="KW-1185">Reference proteome</keyword>
<gene>
    <name evidence="5" type="ORF">D9758_015621</name>
</gene>
<dbReference type="InterPro" id="IPR036910">
    <property type="entry name" value="HMG_box_dom_sf"/>
</dbReference>
<dbReference type="GO" id="GO:0008270">
    <property type="term" value="F:zinc ion binding"/>
    <property type="evidence" value="ECO:0007669"/>
    <property type="project" value="InterPro"/>
</dbReference>
<dbReference type="GO" id="GO:0003677">
    <property type="term" value="F:DNA binding"/>
    <property type="evidence" value="ECO:0007669"/>
    <property type="project" value="UniProtKB-UniRule"/>
</dbReference>
<accession>A0A8H5CKE6</accession>
<dbReference type="Proteomes" id="UP000559256">
    <property type="component" value="Unassembled WGS sequence"/>
</dbReference>
<dbReference type="CDD" id="cd01389">
    <property type="entry name" value="HMG-box_ROX1-like"/>
    <property type="match status" value="1"/>
</dbReference>
<dbReference type="PANTHER" id="PTHR46910">
    <property type="entry name" value="TRANSCRIPTION FACTOR PDR1"/>
    <property type="match status" value="1"/>
</dbReference>
<organism evidence="5 6">
    <name type="scientific">Tetrapyrgos nigripes</name>
    <dbReference type="NCBI Taxonomy" id="182062"/>
    <lineage>
        <taxon>Eukaryota</taxon>
        <taxon>Fungi</taxon>
        <taxon>Dikarya</taxon>
        <taxon>Basidiomycota</taxon>
        <taxon>Agaricomycotina</taxon>
        <taxon>Agaricomycetes</taxon>
        <taxon>Agaricomycetidae</taxon>
        <taxon>Agaricales</taxon>
        <taxon>Marasmiineae</taxon>
        <taxon>Marasmiaceae</taxon>
        <taxon>Tetrapyrgos</taxon>
    </lineage>
</organism>
<feature type="compositionally biased region" description="Low complexity" evidence="3">
    <location>
        <begin position="283"/>
        <end position="293"/>
    </location>
</feature>
<feature type="region of interest" description="Disordered" evidence="3">
    <location>
        <begin position="60"/>
        <end position="125"/>
    </location>
</feature>
<protein>
    <recommendedName>
        <fullName evidence="4">HMG box domain-containing protein</fullName>
    </recommendedName>
</protein>
<evidence type="ECO:0000313" key="6">
    <source>
        <dbReference type="Proteomes" id="UP000559256"/>
    </source>
</evidence>